<name>A0AAW1NDT4_POPJA</name>
<sequence>MQISSTAHINRAVDVYPAWRRRGDAGNDPPSSLCRVTKLKAKYLEVYSDVTKLKAKYLEVYSDGLKFHNLLNFSSFVTPDAASTPLRASASRNADNFDVETLRSGTTTLINLKASSTRIKTKIRWRRIDWTSKFCPDVINHCDCYWGGNLGEFGNRDLIVSNFVCFRRK</sequence>
<dbReference type="EMBL" id="JASPKY010000001">
    <property type="protein sequence ID" value="KAK9759313.1"/>
    <property type="molecule type" value="Genomic_DNA"/>
</dbReference>
<dbReference type="Proteomes" id="UP001458880">
    <property type="component" value="Unassembled WGS sequence"/>
</dbReference>
<evidence type="ECO:0000313" key="1">
    <source>
        <dbReference type="EMBL" id="KAK9759313.1"/>
    </source>
</evidence>
<protein>
    <submittedName>
        <fullName evidence="1">Uncharacterized protein</fullName>
    </submittedName>
</protein>
<proteinExistence type="predicted"/>
<gene>
    <name evidence="1" type="ORF">QE152_g13</name>
</gene>
<organism evidence="1 2">
    <name type="scientific">Popillia japonica</name>
    <name type="common">Japanese beetle</name>
    <dbReference type="NCBI Taxonomy" id="7064"/>
    <lineage>
        <taxon>Eukaryota</taxon>
        <taxon>Metazoa</taxon>
        <taxon>Ecdysozoa</taxon>
        <taxon>Arthropoda</taxon>
        <taxon>Hexapoda</taxon>
        <taxon>Insecta</taxon>
        <taxon>Pterygota</taxon>
        <taxon>Neoptera</taxon>
        <taxon>Endopterygota</taxon>
        <taxon>Coleoptera</taxon>
        <taxon>Polyphaga</taxon>
        <taxon>Scarabaeiformia</taxon>
        <taxon>Scarabaeidae</taxon>
        <taxon>Rutelinae</taxon>
        <taxon>Popillia</taxon>
    </lineage>
</organism>
<accession>A0AAW1NDT4</accession>
<comment type="caution">
    <text evidence="1">The sequence shown here is derived from an EMBL/GenBank/DDBJ whole genome shotgun (WGS) entry which is preliminary data.</text>
</comment>
<dbReference type="AlphaFoldDB" id="A0AAW1NDT4"/>
<reference evidence="1 2" key="1">
    <citation type="journal article" date="2024" name="BMC Genomics">
        <title>De novo assembly and annotation of Popillia japonica's genome with initial clues to its potential as an invasive pest.</title>
        <authorList>
            <person name="Cucini C."/>
            <person name="Boschi S."/>
            <person name="Funari R."/>
            <person name="Cardaioli E."/>
            <person name="Iannotti N."/>
            <person name="Marturano G."/>
            <person name="Paoli F."/>
            <person name="Bruttini M."/>
            <person name="Carapelli A."/>
            <person name="Frati F."/>
            <person name="Nardi F."/>
        </authorList>
    </citation>
    <scope>NUCLEOTIDE SEQUENCE [LARGE SCALE GENOMIC DNA]</scope>
    <source>
        <strain evidence="1">DMR45628</strain>
    </source>
</reference>
<evidence type="ECO:0000313" key="2">
    <source>
        <dbReference type="Proteomes" id="UP001458880"/>
    </source>
</evidence>
<keyword evidence="2" id="KW-1185">Reference proteome</keyword>